<dbReference type="AlphaFoldDB" id="A0AA52EI41"/>
<dbReference type="InterPro" id="IPR034139">
    <property type="entry name" value="TOPRIM_OLD"/>
</dbReference>
<dbReference type="GO" id="GO:0016887">
    <property type="term" value="F:ATP hydrolysis activity"/>
    <property type="evidence" value="ECO:0007669"/>
    <property type="project" value="InterPro"/>
</dbReference>
<evidence type="ECO:0000259" key="2">
    <source>
        <dbReference type="Pfam" id="PF13304"/>
    </source>
</evidence>
<dbReference type="PANTHER" id="PTHR43581">
    <property type="entry name" value="ATP/GTP PHOSPHATASE"/>
    <property type="match status" value="1"/>
</dbReference>
<evidence type="ECO:0000313" key="5">
    <source>
        <dbReference type="Proteomes" id="UP001268683"/>
    </source>
</evidence>
<dbReference type="InterPro" id="IPR027417">
    <property type="entry name" value="P-loop_NTPase"/>
</dbReference>
<dbReference type="GO" id="GO:0005524">
    <property type="term" value="F:ATP binding"/>
    <property type="evidence" value="ECO:0007669"/>
    <property type="project" value="InterPro"/>
</dbReference>
<keyword evidence="5" id="KW-1185">Reference proteome</keyword>
<evidence type="ECO:0000259" key="3">
    <source>
        <dbReference type="Pfam" id="PF20469"/>
    </source>
</evidence>
<dbReference type="Pfam" id="PF13304">
    <property type="entry name" value="AAA_21"/>
    <property type="match status" value="1"/>
</dbReference>
<dbReference type="EMBL" id="CP123872">
    <property type="protein sequence ID" value="WND02729.1"/>
    <property type="molecule type" value="Genomic_DNA"/>
</dbReference>
<dbReference type="InterPro" id="IPR051396">
    <property type="entry name" value="Bact_Antivir_Def_Nuclease"/>
</dbReference>
<dbReference type="Pfam" id="PF20469">
    <property type="entry name" value="OLD-like_TOPRIM"/>
    <property type="match status" value="1"/>
</dbReference>
<name>A0AA52EI41_9PROT</name>
<feature type="compositionally biased region" description="Basic and acidic residues" evidence="1">
    <location>
        <begin position="499"/>
        <end position="508"/>
    </location>
</feature>
<gene>
    <name evidence="4" type="ORF">QGN29_14350</name>
</gene>
<reference evidence="4" key="1">
    <citation type="submission" date="2023-04" db="EMBL/GenBank/DDBJ databases">
        <title>Complete genome sequence of Temperatibacter marinus.</title>
        <authorList>
            <person name="Rong J.-C."/>
            <person name="Yi M.-L."/>
            <person name="Zhao Q."/>
        </authorList>
    </citation>
    <scope>NUCLEOTIDE SEQUENCE</scope>
    <source>
        <strain evidence="4">NBRC 110045</strain>
    </source>
</reference>
<dbReference type="Gene3D" id="3.40.50.300">
    <property type="entry name" value="P-loop containing nucleotide triphosphate hydrolases"/>
    <property type="match status" value="1"/>
</dbReference>
<feature type="domain" description="OLD protein-like TOPRIM" evidence="3">
    <location>
        <begin position="408"/>
        <end position="496"/>
    </location>
</feature>
<organism evidence="4 5">
    <name type="scientific">Temperatibacter marinus</name>
    <dbReference type="NCBI Taxonomy" id="1456591"/>
    <lineage>
        <taxon>Bacteria</taxon>
        <taxon>Pseudomonadati</taxon>
        <taxon>Pseudomonadota</taxon>
        <taxon>Alphaproteobacteria</taxon>
        <taxon>Kordiimonadales</taxon>
        <taxon>Temperatibacteraceae</taxon>
        <taxon>Temperatibacter</taxon>
    </lineage>
</organism>
<feature type="domain" description="ATPase AAA-type core" evidence="2">
    <location>
        <begin position="26"/>
        <end position="344"/>
    </location>
</feature>
<dbReference type="KEGG" id="tmk:QGN29_14350"/>
<proteinExistence type="predicted"/>
<evidence type="ECO:0000256" key="1">
    <source>
        <dbReference type="SAM" id="MobiDB-lite"/>
    </source>
</evidence>
<dbReference type="InterPro" id="IPR003959">
    <property type="entry name" value="ATPase_AAA_core"/>
</dbReference>
<dbReference type="PANTHER" id="PTHR43581:SF4">
    <property type="entry name" value="ATP_GTP PHOSPHATASE"/>
    <property type="match status" value="1"/>
</dbReference>
<dbReference type="RefSeq" id="WP_310798567.1">
    <property type="nucleotide sequence ID" value="NZ_CP123872.1"/>
</dbReference>
<dbReference type="Proteomes" id="UP001268683">
    <property type="component" value="Chromosome"/>
</dbReference>
<protein>
    <submittedName>
        <fullName evidence="4">AAA family ATPase</fullName>
    </submittedName>
</protein>
<feature type="region of interest" description="Disordered" evidence="1">
    <location>
        <begin position="499"/>
        <end position="522"/>
    </location>
</feature>
<sequence length="651" mass="73171">MYISNISIENYKGIGQKTAIHLRQGLNVIVGENASGKTSIIDAIRLLLREDEFGYTPVSESDFHKPFEVSAQASESFVIQASFAGLTKDDKVTFLPWYDIDQHATLNLKVENKEKYGRFKRHVWGGSSKSSAFEWELFEKFNCIYLPPLRDAEAKLKEGKASRLAKLLKNIEAKALKELKDKGEIHSLEKKVQSFNHDIATSDDLPIKKMNDLIKSKLTDAVGEVFGQDTHIGFSEVGFNRIAESLRLFFFPDFISDGTNKDYYRSLNENSLGHNNLLYLATVLAELIDSGEEDERLKVLLVEEPEAHLHPQLQIRLLKYLEEISKNETSPIQVIVTSHSPVLASSASIESLIHISSGNTSSINATPIICTGIDKDIKHEIDGKEDVLIPASNLFLSRWLDTTKSTLLFAKGVILVEGIAEAFLVPQLAKSILKNYNEGKDKKDLLPDSLEKAGVSIVNMNGIYFKHFMRLFCNFGKQDKDCQNIEIRCAGITDKDPEKLKDEKDEKTIPATPIDPDHNDGKNPVLNLLTKINSSDYCRLYTGAYKTLEYDLAMEGNNLQVMAKVLQDNWHNRGTVYKEIKSIAEKEWNDEKPQIKGSNANIILKRIEDNNMGKGYYAQLLSEVLQEDSNFTIPDNINKAVIWACGGSVDD</sequence>
<dbReference type="SUPFAM" id="SSF52540">
    <property type="entry name" value="P-loop containing nucleoside triphosphate hydrolases"/>
    <property type="match status" value="1"/>
</dbReference>
<accession>A0AA52EI41</accession>
<dbReference type="CDD" id="cd01026">
    <property type="entry name" value="TOPRIM_OLD"/>
    <property type="match status" value="1"/>
</dbReference>
<evidence type="ECO:0000313" key="4">
    <source>
        <dbReference type="EMBL" id="WND02729.1"/>
    </source>
</evidence>